<feature type="domain" description="Thiamine pyrophosphate enzyme TPP-binding" evidence="7">
    <location>
        <begin position="471"/>
        <end position="599"/>
    </location>
</feature>
<comment type="cofactor">
    <cofactor evidence="1">
        <name>thiamine diphosphate</name>
        <dbReference type="ChEBI" id="CHEBI:58937"/>
    </cofactor>
</comment>
<dbReference type="CDD" id="cd00568">
    <property type="entry name" value="TPP_enzymes"/>
    <property type="match status" value="1"/>
</dbReference>
<keyword evidence="10" id="KW-1185">Reference proteome</keyword>
<sequence>MLLNLSFSKSKKPGEAVRHATESPAVQPQASDLLVAYLDQIGVEFAFGVPGGAIEPLYNALARSERRGGIRSVVARHEAGAAFMADGYARESGKIGFCCATSGPGATNLITGVACAYDNSIPMLVITGQPPLPSHGKRALQDSSCTGVNLVGMFEHCTRFNSMVSHVDQLESKLVNAIMRVGQEPFGPAHLSIPVDILRAPVSSAIPSYDLQARLTQAAGANAIDEASIDRLCEDLRQSRRVAILIGNGCDEAIGAIVTLAEAIGAILITTPDGKGLINPEHRLYRGVFGFAGHYAARHALDKDDIDLILAVGTTLGEWTSSGWCDSVLNERMVHIDSSQEHLLRSPMARLHMHGRILSIFERLLTRMRQAPEALRKAELISEAGTVPYLEALETDAKDKPIKPQRLMFELGRRCPPATRFLADAGNSAAWAIHCLELHDRRMLKERRMRVDAMQPDHAPRKERRTHRSGWLRVTMDFAPMGWAIGAAVGTAMANPRCPVVCITGDGSFLMNGQEITVAQAQGATVLFVILNDSALGMVKHGQRLAGAERIGYELPEVDYRRMAEAMGIPAYVIHCAEDLDCLDMKAILRRKGPTLLDVRIDGEEIPPMNLRMQALGTTK</sequence>
<evidence type="ECO:0000256" key="5">
    <source>
        <dbReference type="SAM" id="MobiDB-lite"/>
    </source>
</evidence>
<dbReference type="InterPro" id="IPR029061">
    <property type="entry name" value="THDP-binding"/>
</dbReference>
<dbReference type="RefSeq" id="WP_173063277.1">
    <property type="nucleotide sequence ID" value="NZ_AP022853.1"/>
</dbReference>
<dbReference type="Pfam" id="PF02776">
    <property type="entry name" value="TPP_enzyme_N"/>
    <property type="match status" value="1"/>
</dbReference>
<dbReference type="Pfam" id="PF02775">
    <property type="entry name" value="TPP_enzyme_C"/>
    <property type="match status" value="1"/>
</dbReference>
<comment type="similarity">
    <text evidence="2 4">Belongs to the TPP enzyme family.</text>
</comment>
<evidence type="ECO:0000313" key="9">
    <source>
        <dbReference type="EMBL" id="BCB26813.1"/>
    </source>
</evidence>
<accession>A0A6F8VAE4</accession>
<evidence type="ECO:0000256" key="1">
    <source>
        <dbReference type="ARBA" id="ARBA00001964"/>
    </source>
</evidence>
<evidence type="ECO:0000256" key="2">
    <source>
        <dbReference type="ARBA" id="ARBA00007812"/>
    </source>
</evidence>
<evidence type="ECO:0000259" key="6">
    <source>
        <dbReference type="Pfam" id="PF00205"/>
    </source>
</evidence>
<dbReference type="GO" id="GO:0009097">
    <property type="term" value="P:isoleucine biosynthetic process"/>
    <property type="evidence" value="ECO:0007669"/>
    <property type="project" value="TreeGrafter"/>
</dbReference>
<dbReference type="InterPro" id="IPR000399">
    <property type="entry name" value="TPP-bd_CS"/>
</dbReference>
<proteinExistence type="inferred from homology"/>
<feature type="domain" description="Thiamine pyrophosphate enzyme central" evidence="6">
    <location>
        <begin position="229"/>
        <end position="363"/>
    </location>
</feature>
<dbReference type="GO" id="GO:0030976">
    <property type="term" value="F:thiamine pyrophosphate binding"/>
    <property type="evidence" value="ECO:0007669"/>
    <property type="project" value="InterPro"/>
</dbReference>
<organism evidence="9 10">
    <name type="scientific">Sulfurimicrobium lacus</name>
    <dbReference type="NCBI Taxonomy" id="2715678"/>
    <lineage>
        <taxon>Bacteria</taxon>
        <taxon>Pseudomonadati</taxon>
        <taxon>Pseudomonadota</taxon>
        <taxon>Betaproteobacteria</taxon>
        <taxon>Nitrosomonadales</taxon>
        <taxon>Sulfuricellaceae</taxon>
        <taxon>Sulfurimicrobium</taxon>
    </lineage>
</organism>
<dbReference type="PANTHER" id="PTHR18968">
    <property type="entry name" value="THIAMINE PYROPHOSPHATE ENZYMES"/>
    <property type="match status" value="1"/>
</dbReference>
<dbReference type="InterPro" id="IPR011766">
    <property type="entry name" value="TPP_enzyme_TPP-bd"/>
</dbReference>
<dbReference type="AlphaFoldDB" id="A0A6F8VAE4"/>
<evidence type="ECO:0000259" key="8">
    <source>
        <dbReference type="Pfam" id="PF02776"/>
    </source>
</evidence>
<dbReference type="PROSITE" id="PS00187">
    <property type="entry name" value="TPP_ENZYMES"/>
    <property type="match status" value="1"/>
</dbReference>
<gene>
    <name evidence="9" type="ORF">SKTS_16990</name>
</gene>
<protein>
    <submittedName>
        <fullName evidence="9">Acetolactate synthase catalytic subunit</fullName>
    </submittedName>
</protein>
<dbReference type="GO" id="GO:0005948">
    <property type="term" value="C:acetolactate synthase complex"/>
    <property type="evidence" value="ECO:0007669"/>
    <property type="project" value="TreeGrafter"/>
</dbReference>
<evidence type="ECO:0000313" key="10">
    <source>
        <dbReference type="Proteomes" id="UP000502260"/>
    </source>
</evidence>
<dbReference type="SUPFAM" id="SSF52518">
    <property type="entry name" value="Thiamin diphosphate-binding fold (THDP-binding)"/>
    <property type="match status" value="2"/>
</dbReference>
<dbReference type="InterPro" id="IPR045229">
    <property type="entry name" value="TPP_enz"/>
</dbReference>
<dbReference type="Proteomes" id="UP000502260">
    <property type="component" value="Chromosome"/>
</dbReference>
<dbReference type="GO" id="GO:0050660">
    <property type="term" value="F:flavin adenine dinucleotide binding"/>
    <property type="evidence" value="ECO:0007669"/>
    <property type="project" value="TreeGrafter"/>
</dbReference>
<dbReference type="GO" id="GO:0003984">
    <property type="term" value="F:acetolactate synthase activity"/>
    <property type="evidence" value="ECO:0007669"/>
    <property type="project" value="TreeGrafter"/>
</dbReference>
<dbReference type="FunFam" id="3.40.50.970:FF:000007">
    <property type="entry name" value="Acetolactate synthase"/>
    <property type="match status" value="1"/>
</dbReference>
<feature type="domain" description="Thiamine pyrophosphate enzyme N-terminal TPP-binding" evidence="8">
    <location>
        <begin position="30"/>
        <end position="142"/>
    </location>
</feature>
<evidence type="ECO:0000259" key="7">
    <source>
        <dbReference type="Pfam" id="PF02775"/>
    </source>
</evidence>
<dbReference type="PANTHER" id="PTHR18968:SF13">
    <property type="entry name" value="ACETOLACTATE SYNTHASE CATALYTIC SUBUNIT, MITOCHONDRIAL"/>
    <property type="match status" value="1"/>
</dbReference>
<dbReference type="GO" id="GO:0009099">
    <property type="term" value="P:L-valine biosynthetic process"/>
    <property type="evidence" value="ECO:0007669"/>
    <property type="project" value="TreeGrafter"/>
</dbReference>
<dbReference type="Gene3D" id="3.40.50.970">
    <property type="match status" value="2"/>
</dbReference>
<dbReference type="InterPro" id="IPR012001">
    <property type="entry name" value="Thiamin_PyroP_enz_TPP-bd_dom"/>
</dbReference>
<dbReference type="CDD" id="cd07035">
    <property type="entry name" value="TPP_PYR_POX_like"/>
    <property type="match status" value="1"/>
</dbReference>
<reference evidence="10" key="1">
    <citation type="submission" date="2020-03" db="EMBL/GenBank/DDBJ databases">
        <title>Complete genome sequence of sulfur-oxidizing bacterium skT11.</title>
        <authorList>
            <person name="Kanda M."/>
            <person name="Kojima H."/>
            <person name="Fukui M."/>
        </authorList>
    </citation>
    <scope>NUCLEOTIDE SEQUENCE [LARGE SCALE GENOMIC DNA]</scope>
    <source>
        <strain evidence="10">skT11</strain>
    </source>
</reference>
<feature type="region of interest" description="Disordered" evidence="5">
    <location>
        <begin position="1"/>
        <end position="24"/>
    </location>
</feature>
<evidence type="ECO:0000256" key="4">
    <source>
        <dbReference type="RuleBase" id="RU362132"/>
    </source>
</evidence>
<dbReference type="InterPro" id="IPR012000">
    <property type="entry name" value="Thiamin_PyroP_enz_cen_dom"/>
</dbReference>
<keyword evidence="3 4" id="KW-0786">Thiamine pyrophosphate</keyword>
<dbReference type="Gene3D" id="3.40.50.1220">
    <property type="entry name" value="TPP-binding domain"/>
    <property type="match status" value="1"/>
</dbReference>
<dbReference type="EMBL" id="AP022853">
    <property type="protein sequence ID" value="BCB26813.1"/>
    <property type="molecule type" value="Genomic_DNA"/>
</dbReference>
<feature type="compositionally biased region" description="Basic and acidic residues" evidence="5">
    <location>
        <begin position="12"/>
        <end position="21"/>
    </location>
</feature>
<dbReference type="InterPro" id="IPR029035">
    <property type="entry name" value="DHS-like_NAD/FAD-binding_dom"/>
</dbReference>
<dbReference type="Pfam" id="PF00205">
    <property type="entry name" value="TPP_enzyme_M"/>
    <property type="match status" value="1"/>
</dbReference>
<dbReference type="KEGG" id="slac:SKTS_16990"/>
<dbReference type="GO" id="GO:0000287">
    <property type="term" value="F:magnesium ion binding"/>
    <property type="evidence" value="ECO:0007669"/>
    <property type="project" value="InterPro"/>
</dbReference>
<evidence type="ECO:0000256" key="3">
    <source>
        <dbReference type="ARBA" id="ARBA00023052"/>
    </source>
</evidence>
<dbReference type="SUPFAM" id="SSF52467">
    <property type="entry name" value="DHS-like NAD/FAD-binding domain"/>
    <property type="match status" value="1"/>
</dbReference>
<name>A0A6F8VAE4_9PROT</name>